<comment type="caution">
    <text evidence="6">The sequence shown here is derived from an EMBL/GenBank/DDBJ whole genome shotgun (WGS) entry which is preliminary data.</text>
</comment>
<feature type="binding site" evidence="5">
    <location>
        <position position="217"/>
    </location>
    <ligand>
        <name>(2E)-4-hydroxy-3-methylbut-2-enyl diphosphate</name>
        <dbReference type="ChEBI" id="CHEBI:128753"/>
    </ligand>
</feature>
<name>A0A4R1KCQ3_9BACT</name>
<dbReference type="RefSeq" id="WP_132871432.1">
    <property type="nucleotide sequence ID" value="NZ_JAJUHT010000002.1"/>
</dbReference>
<dbReference type="Gene3D" id="3.40.50.11270">
    <property type="match status" value="1"/>
</dbReference>
<dbReference type="GO" id="GO:0051539">
    <property type="term" value="F:4 iron, 4 sulfur cluster binding"/>
    <property type="evidence" value="ECO:0007669"/>
    <property type="project" value="UniProtKB-UniRule"/>
</dbReference>
<dbReference type="AlphaFoldDB" id="A0A4R1KCQ3"/>
<dbReference type="OrthoDB" id="9804077at2"/>
<feature type="binding site" evidence="5">
    <location>
        <position position="189"/>
    </location>
    <ligand>
        <name>[4Fe-4S] cluster</name>
        <dbReference type="ChEBI" id="CHEBI:49883"/>
    </ligand>
</feature>
<feature type="binding site" evidence="5">
    <location>
        <position position="73"/>
    </location>
    <ligand>
        <name>dimethylallyl diphosphate</name>
        <dbReference type="ChEBI" id="CHEBI:57623"/>
    </ligand>
</feature>
<dbReference type="Pfam" id="PF02401">
    <property type="entry name" value="LYTB"/>
    <property type="match status" value="1"/>
</dbReference>
<feature type="binding site" evidence="5">
    <location>
        <position position="123"/>
    </location>
    <ligand>
        <name>isopentenyl diphosphate</name>
        <dbReference type="ChEBI" id="CHEBI:128769"/>
    </ligand>
</feature>
<feature type="binding site" evidence="5">
    <location>
        <position position="261"/>
    </location>
    <ligand>
        <name>(2E)-4-hydroxy-3-methylbut-2-enyl diphosphate</name>
        <dbReference type="ChEBI" id="CHEBI:128753"/>
    </ligand>
</feature>
<feature type="active site" description="Proton donor" evidence="5">
    <location>
        <position position="125"/>
    </location>
</feature>
<dbReference type="Gene3D" id="3.40.1010.20">
    <property type="entry name" value="4-hydroxy-3-methylbut-2-enyl diphosphate reductase, catalytic domain"/>
    <property type="match status" value="2"/>
</dbReference>
<dbReference type="UniPathway" id="UPA00056">
    <property type="reaction ID" value="UER00097"/>
</dbReference>
<feature type="binding site" evidence="5">
    <location>
        <position position="219"/>
    </location>
    <ligand>
        <name>(2E)-4-hydroxy-3-methylbut-2-enyl diphosphate</name>
        <dbReference type="ChEBI" id="CHEBI:128753"/>
    </ligand>
</feature>
<feature type="binding site" evidence="5">
    <location>
        <position position="261"/>
    </location>
    <ligand>
        <name>dimethylallyl diphosphate</name>
        <dbReference type="ChEBI" id="CHEBI:57623"/>
    </ligand>
</feature>
<feature type="binding site" evidence="5">
    <location>
        <position position="40"/>
    </location>
    <ligand>
        <name>isopentenyl diphosphate</name>
        <dbReference type="ChEBI" id="CHEBI:128769"/>
    </ligand>
</feature>
<comment type="function">
    <text evidence="5">Catalyzes the conversion of 1-hydroxy-2-methyl-2-(E)-butenyl 4-diphosphate (HMBPP) into a mixture of isopentenyl diphosphate (IPP) and dimethylallyl diphosphate (DMAPP). Acts in the terminal step of the DOXP/MEP pathway for isoprenoid precursor biosynthesis.</text>
</comment>
<feature type="binding site" evidence="5">
    <location>
        <position position="161"/>
    </location>
    <ligand>
        <name>(2E)-4-hydroxy-3-methylbut-2-enyl diphosphate</name>
        <dbReference type="ChEBI" id="CHEBI:128753"/>
    </ligand>
</feature>
<keyword evidence="7" id="KW-1185">Reference proteome</keyword>
<dbReference type="GO" id="GO:0050992">
    <property type="term" value="P:dimethylallyl diphosphate biosynthetic process"/>
    <property type="evidence" value="ECO:0007669"/>
    <property type="project" value="UniProtKB-UniRule"/>
</dbReference>
<evidence type="ECO:0000256" key="3">
    <source>
        <dbReference type="ARBA" id="ARBA00023004"/>
    </source>
</evidence>
<feature type="binding site" evidence="5">
    <location>
        <position position="73"/>
    </location>
    <ligand>
        <name>(2E)-4-hydroxy-3-methylbut-2-enyl diphosphate</name>
        <dbReference type="ChEBI" id="CHEBI:128753"/>
    </ligand>
</feature>
<comment type="pathway">
    <text evidence="5">Isoprenoid biosynthesis; dimethylallyl diphosphate biosynthesis; dimethylallyl diphosphate from (2E)-4-hydroxy-3-methylbutenyl diphosphate: step 1/1.</text>
</comment>
<feature type="binding site" evidence="5">
    <location>
        <position position="217"/>
    </location>
    <ligand>
        <name>isopentenyl diphosphate</name>
        <dbReference type="ChEBI" id="CHEBI:128769"/>
    </ligand>
</feature>
<feature type="binding site" evidence="5">
    <location>
        <position position="261"/>
    </location>
    <ligand>
        <name>isopentenyl diphosphate</name>
        <dbReference type="ChEBI" id="CHEBI:128769"/>
    </ligand>
</feature>
<comment type="catalytic activity">
    <reaction evidence="5">
        <text>isopentenyl diphosphate + 2 oxidized [2Fe-2S]-[ferredoxin] + H2O = (2E)-4-hydroxy-3-methylbut-2-enyl diphosphate + 2 reduced [2Fe-2S]-[ferredoxin] + 2 H(+)</text>
        <dbReference type="Rhea" id="RHEA:24488"/>
        <dbReference type="Rhea" id="RHEA-COMP:10000"/>
        <dbReference type="Rhea" id="RHEA-COMP:10001"/>
        <dbReference type="ChEBI" id="CHEBI:15377"/>
        <dbReference type="ChEBI" id="CHEBI:15378"/>
        <dbReference type="ChEBI" id="CHEBI:33737"/>
        <dbReference type="ChEBI" id="CHEBI:33738"/>
        <dbReference type="ChEBI" id="CHEBI:128753"/>
        <dbReference type="ChEBI" id="CHEBI:128769"/>
        <dbReference type="EC" id="1.17.7.4"/>
    </reaction>
</comment>
<dbReference type="GO" id="GO:0019288">
    <property type="term" value="P:isopentenyl diphosphate biosynthetic process, methylerythritol 4-phosphate pathway"/>
    <property type="evidence" value="ECO:0007669"/>
    <property type="project" value="UniProtKB-UniRule"/>
</dbReference>
<dbReference type="UniPathway" id="UPA00059">
    <property type="reaction ID" value="UER00105"/>
</dbReference>
<dbReference type="EMBL" id="SMGG01000003">
    <property type="protein sequence ID" value="TCK61830.1"/>
    <property type="molecule type" value="Genomic_DNA"/>
</dbReference>
<dbReference type="HAMAP" id="MF_00191">
    <property type="entry name" value="IspH"/>
    <property type="match status" value="1"/>
</dbReference>
<feature type="binding site" evidence="5">
    <location>
        <position position="73"/>
    </location>
    <ligand>
        <name>isopentenyl diphosphate</name>
        <dbReference type="ChEBI" id="CHEBI:128769"/>
    </ligand>
</feature>
<dbReference type="NCBIfam" id="TIGR00216">
    <property type="entry name" value="ispH_lytB"/>
    <property type="match status" value="1"/>
</dbReference>
<reference evidence="6 7" key="1">
    <citation type="submission" date="2019-03" db="EMBL/GenBank/DDBJ databases">
        <title>Genomic Encyclopedia of Type Strains, Phase IV (KMG-IV): sequencing the most valuable type-strain genomes for metagenomic binning, comparative biology and taxonomic classification.</title>
        <authorList>
            <person name="Goeker M."/>
        </authorList>
    </citation>
    <scope>NUCLEOTIDE SEQUENCE [LARGE SCALE GENOMIC DNA]</scope>
    <source>
        <strain evidence="6 7">DSM 24984</strain>
    </source>
</reference>
<evidence type="ECO:0000313" key="6">
    <source>
        <dbReference type="EMBL" id="TCK61830.1"/>
    </source>
</evidence>
<dbReference type="NCBIfam" id="NF002187">
    <property type="entry name" value="PRK01045.1-1"/>
    <property type="match status" value="1"/>
</dbReference>
<dbReference type="GO" id="GO:0051745">
    <property type="term" value="F:4-hydroxy-3-methylbut-2-enyl diphosphate reductase activity"/>
    <property type="evidence" value="ECO:0007669"/>
    <property type="project" value="UniProtKB-UniRule"/>
</dbReference>
<comment type="similarity">
    <text evidence="5">Belongs to the IspH family.</text>
</comment>
<comment type="pathway">
    <text evidence="5">Isoprenoid biosynthesis; isopentenyl diphosphate biosynthesis via DXP pathway; isopentenyl diphosphate from 1-deoxy-D-xylulose 5-phosphate: step 6/6.</text>
</comment>
<feature type="binding site" evidence="5">
    <location>
        <position position="219"/>
    </location>
    <ligand>
        <name>isopentenyl diphosphate</name>
        <dbReference type="ChEBI" id="CHEBI:128769"/>
    </ligand>
</feature>
<dbReference type="GO" id="GO:0016114">
    <property type="term" value="P:terpenoid biosynthetic process"/>
    <property type="evidence" value="ECO:0007669"/>
    <property type="project" value="UniProtKB-UniRule"/>
</dbReference>
<comment type="cofactor">
    <cofactor evidence="5">
        <name>[4Fe-4S] cluster</name>
        <dbReference type="ChEBI" id="CHEBI:49883"/>
    </cofactor>
    <text evidence="5">Binds 1 [4Fe-4S] cluster per subunit.</text>
</comment>
<accession>A0A4R1KCQ3</accession>
<evidence type="ECO:0000256" key="4">
    <source>
        <dbReference type="ARBA" id="ARBA00023014"/>
    </source>
</evidence>
<keyword evidence="3 5" id="KW-0408">Iron</keyword>
<feature type="binding site" evidence="5">
    <location>
        <position position="40"/>
    </location>
    <ligand>
        <name>dimethylallyl diphosphate</name>
        <dbReference type="ChEBI" id="CHEBI:57623"/>
    </ligand>
</feature>
<feature type="binding site" evidence="5">
    <location>
        <position position="95"/>
    </location>
    <ligand>
        <name>[4Fe-4S] cluster</name>
        <dbReference type="ChEBI" id="CHEBI:49883"/>
    </ligand>
</feature>
<comment type="catalytic activity">
    <reaction evidence="5">
        <text>dimethylallyl diphosphate + 2 oxidized [2Fe-2S]-[ferredoxin] + H2O = (2E)-4-hydroxy-3-methylbut-2-enyl diphosphate + 2 reduced [2Fe-2S]-[ferredoxin] + 2 H(+)</text>
        <dbReference type="Rhea" id="RHEA:24825"/>
        <dbReference type="Rhea" id="RHEA-COMP:10000"/>
        <dbReference type="Rhea" id="RHEA-COMP:10001"/>
        <dbReference type="ChEBI" id="CHEBI:15377"/>
        <dbReference type="ChEBI" id="CHEBI:15378"/>
        <dbReference type="ChEBI" id="CHEBI:33737"/>
        <dbReference type="ChEBI" id="CHEBI:33738"/>
        <dbReference type="ChEBI" id="CHEBI:57623"/>
        <dbReference type="ChEBI" id="CHEBI:128753"/>
        <dbReference type="EC" id="1.17.7.4"/>
    </reaction>
</comment>
<feature type="binding site" evidence="5">
    <location>
        <position position="123"/>
    </location>
    <ligand>
        <name>dimethylallyl diphosphate</name>
        <dbReference type="ChEBI" id="CHEBI:57623"/>
    </ligand>
</feature>
<proteinExistence type="inferred from homology"/>
<keyword evidence="2 5" id="KW-0479">Metal-binding</keyword>
<evidence type="ECO:0000313" key="7">
    <source>
        <dbReference type="Proteomes" id="UP000294614"/>
    </source>
</evidence>
<feature type="binding site" evidence="5">
    <location>
        <position position="217"/>
    </location>
    <ligand>
        <name>dimethylallyl diphosphate</name>
        <dbReference type="ChEBI" id="CHEBI:57623"/>
    </ligand>
</feature>
<evidence type="ECO:0000256" key="5">
    <source>
        <dbReference type="HAMAP-Rule" id="MF_00191"/>
    </source>
</evidence>
<dbReference type="Proteomes" id="UP000294614">
    <property type="component" value="Unassembled WGS sequence"/>
</dbReference>
<comment type="caution">
    <text evidence="5">Lacks conserved residue(s) required for the propagation of feature annotation.</text>
</comment>
<organism evidence="6 7">
    <name type="scientific">Seleniivibrio woodruffii</name>
    <dbReference type="NCBI Taxonomy" id="1078050"/>
    <lineage>
        <taxon>Bacteria</taxon>
        <taxon>Pseudomonadati</taxon>
        <taxon>Deferribacterota</taxon>
        <taxon>Deferribacteres</taxon>
        <taxon>Deferribacterales</taxon>
        <taxon>Geovibrionaceae</taxon>
        <taxon>Seleniivibrio</taxon>
    </lineage>
</organism>
<evidence type="ECO:0000256" key="2">
    <source>
        <dbReference type="ARBA" id="ARBA00022723"/>
    </source>
</evidence>
<feature type="binding site" evidence="5">
    <location>
        <position position="40"/>
    </location>
    <ligand>
        <name>(2E)-4-hydroxy-3-methylbut-2-enyl diphosphate</name>
        <dbReference type="ChEBI" id="CHEBI:128753"/>
    </ligand>
</feature>
<feature type="binding site" evidence="5">
    <location>
        <position position="12"/>
    </location>
    <ligand>
        <name>[4Fe-4S] cluster</name>
        <dbReference type="ChEBI" id="CHEBI:49883"/>
    </ligand>
</feature>
<keyword evidence="1 5" id="KW-0004">4Fe-4S</keyword>
<dbReference type="InterPro" id="IPR003451">
    <property type="entry name" value="LytB/IspH"/>
</dbReference>
<dbReference type="PANTHER" id="PTHR30426">
    <property type="entry name" value="4-HYDROXY-3-METHYLBUT-2-ENYL DIPHOSPHATE REDUCTASE"/>
    <property type="match status" value="1"/>
</dbReference>
<evidence type="ECO:0000256" key="1">
    <source>
        <dbReference type="ARBA" id="ARBA00022485"/>
    </source>
</evidence>
<protein>
    <recommendedName>
        <fullName evidence="5">4-hydroxy-3-methylbut-2-enyl diphosphate reductase</fullName>
        <shortName evidence="5">HMBPP reductase</shortName>
        <ecNumber evidence="5">1.17.7.4</ecNumber>
    </recommendedName>
</protein>
<dbReference type="EC" id="1.17.7.4" evidence="5"/>
<dbReference type="CDD" id="cd13944">
    <property type="entry name" value="lytB_ispH"/>
    <property type="match status" value="1"/>
</dbReference>
<keyword evidence="5" id="KW-0414">Isoprene biosynthesis</keyword>
<dbReference type="GO" id="GO:0046872">
    <property type="term" value="F:metal ion binding"/>
    <property type="evidence" value="ECO:0007669"/>
    <property type="project" value="UniProtKB-KW"/>
</dbReference>
<feature type="binding site" evidence="5">
    <location>
        <position position="219"/>
    </location>
    <ligand>
        <name>dimethylallyl diphosphate</name>
        <dbReference type="ChEBI" id="CHEBI:57623"/>
    </ligand>
</feature>
<keyword evidence="5" id="KW-0560">Oxidoreductase</keyword>
<keyword evidence="4 5" id="KW-0411">Iron-sulfur</keyword>
<dbReference type="PANTHER" id="PTHR30426:SF0">
    <property type="entry name" value="4-HYDROXY-3-METHYLBUT-2-ENYL DIPHOSPHATE REDUCTASE"/>
    <property type="match status" value="1"/>
</dbReference>
<gene>
    <name evidence="5" type="primary">ispH</name>
    <name evidence="6" type="ORF">C8D98_0336</name>
</gene>
<sequence length="282" mass="30600">MEIIIADHAGFCFGVERAVGLVEETSRKHTGVYTLGPIIHNPQIVRKFAEQGVGVCEDTDNFSNENTVVIRSHGVPKQTYGDLSEKSVNVVDATCPFVKKAQNSAQKLGQGGASVVVYGENNHPEVQSIVSFIDSEYFIVSGEAEANALPFREQYALIAQTTQNSESFDKIAEILKTKCSGLTVSNTICNATNLRQAAAISLAGQVDTMLVIGGKNSGNTTRLYEICKGICPRTMHIETKDELCKELFKDSRKVGITAGASTPGYLVDEVIEFLKEVTNEQD</sequence>
<feature type="binding site" evidence="5">
    <location>
        <position position="123"/>
    </location>
    <ligand>
        <name>(2E)-4-hydroxy-3-methylbut-2-enyl diphosphate</name>
        <dbReference type="ChEBI" id="CHEBI:128753"/>
    </ligand>
</feature>